<dbReference type="SUPFAM" id="SSF55447">
    <property type="entry name" value="CO dehydrogenase flavoprotein C-terminal domain-like"/>
    <property type="match status" value="1"/>
</dbReference>
<evidence type="ECO:0008006" key="19">
    <source>
        <dbReference type="Google" id="ProtNLM"/>
    </source>
</evidence>
<evidence type="ECO:0000256" key="11">
    <source>
        <dbReference type="ARBA" id="ARBA00034078"/>
    </source>
</evidence>
<dbReference type="PIRSF" id="PIRSF000127">
    <property type="entry name" value="Xanthine_DH"/>
    <property type="match status" value="1"/>
</dbReference>
<evidence type="ECO:0000256" key="2">
    <source>
        <dbReference type="ARBA" id="ARBA00006849"/>
    </source>
</evidence>
<feature type="binding site" evidence="14">
    <location>
        <position position="103"/>
    </location>
    <ligand>
        <name>[2Fe-2S] cluster</name>
        <dbReference type="ChEBI" id="CHEBI:190135"/>
        <label>1</label>
    </ligand>
</feature>
<dbReference type="PROSITE" id="PS51387">
    <property type="entry name" value="FAD_PCMH"/>
    <property type="match status" value="1"/>
</dbReference>
<protein>
    <recommendedName>
        <fullName evidence="19">Aldehyde oxidase</fullName>
    </recommendedName>
</protein>
<evidence type="ECO:0000259" key="16">
    <source>
        <dbReference type="PROSITE" id="PS51387"/>
    </source>
</evidence>
<dbReference type="PANTHER" id="PTHR11908">
    <property type="entry name" value="XANTHINE DEHYDROGENASE"/>
    <property type="match status" value="1"/>
</dbReference>
<keyword evidence="4" id="KW-0285">Flavoprotein</keyword>
<dbReference type="GO" id="GO:0005506">
    <property type="term" value="F:iron ion binding"/>
    <property type="evidence" value="ECO:0007669"/>
    <property type="project" value="InterPro"/>
</dbReference>
<dbReference type="Gene3D" id="3.30.43.10">
    <property type="entry name" value="Uridine Diphospho-n-acetylenolpyruvylglucosamine Reductase, domain 2"/>
    <property type="match status" value="1"/>
</dbReference>
<dbReference type="GO" id="GO:0051537">
    <property type="term" value="F:2 iron, 2 sulfur cluster binding"/>
    <property type="evidence" value="ECO:0007669"/>
    <property type="project" value="UniProtKB-KW"/>
</dbReference>
<dbReference type="Pfam" id="PF01315">
    <property type="entry name" value="Ald_Xan_dh_C"/>
    <property type="match status" value="1"/>
</dbReference>
<dbReference type="InterPro" id="IPR002346">
    <property type="entry name" value="Mopterin_DH_FAD-bd"/>
</dbReference>
<dbReference type="FunFam" id="3.30.365.10:FF:000001">
    <property type="entry name" value="Xanthine dehydrogenase oxidase"/>
    <property type="match status" value="1"/>
</dbReference>
<reference evidence="17 18" key="1">
    <citation type="submission" date="2024-04" db="EMBL/GenBank/DDBJ databases">
        <authorList>
            <consortium name="Genoscope - CEA"/>
            <person name="William W."/>
        </authorList>
    </citation>
    <scope>NUCLEOTIDE SEQUENCE [LARGE SCALE GENOMIC DNA]</scope>
</reference>
<evidence type="ECO:0000256" key="10">
    <source>
        <dbReference type="ARBA" id="ARBA00023014"/>
    </source>
</evidence>
<keyword evidence="18" id="KW-1185">Reference proteome</keyword>
<dbReference type="InterPro" id="IPR036318">
    <property type="entry name" value="FAD-bd_PCMH-like_sf"/>
</dbReference>
<organism evidence="17 18">
    <name type="scientific">Lymnaea stagnalis</name>
    <name type="common">Great pond snail</name>
    <name type="synonym">Helix stagnalis</name>
    <dbReference type="NCBI Taxonomy" id="6523"/>
    <lineage>
        <taxon>Eukaryota</taxon>
        <taxon>Metazoa</taxon>
        <taxon>Spiralia</taxon>
        <taxon>Lophotrochozoa</taxon>
        <taxon>Mollusca</taxon>
        <taxon>Gastropoda</taxon>
        <taxon>Heterobranchia</taxon>
        <taxon>Euthyneura</taxon>
        <taxon>Panpulmonata</taxon>
        <taxon>Hygrophila</taxon>
        <taxon>Lymnaeoidea</taxon>
        <taxon>Lymnaeidae</taxon>
        <taxon>Lymnaea</taxon>
    </lineage>
</organism>
<dbReference type="Pfam" id="PF01799">
    <property type="entry name" value="Fer2_2"/>
    <property type="match status" value="1"/>
</dbReference>
<feature type="binding site" evidence="14">
    <location>
        <position position="832"/>
    </location>
    <ligand>
        <name>Mo-molybdopterin</name>
        <dbReference type="ChEBI" id="CHEBI:71302"/>
    </ligand>
    <ligandPart>
        <name>Mo</name>
        <dbReference type="ChEBI" id="CHEBI:28685"/>
    </ligandPart>
</feature>
<dbReference type="InterPro" id="IPR016169">
    <property type="entry name" value="FAD-bd_PCMH_sub2"/>
</dbReference>
<comment type="cofactor">
    <cofactor evidence="14">
        <name>[2Fe-2S] cluster</name>
        <dbReference type="ChEBI" id="CHEBI:190135"/>
    </cofactor>
    <text evidence="14">Binds 2 [2Fe-2S] clusters.</text>
</comment>
<evidence type="ECO:0000256" key="6">
    <source>
        <dbReference type="ARBA" id="ARBA00022723"/>
    </source>
</evidence>
<feature type="binding site" evidence="14">
    <location>
        <position position="203"/>
    </location>
    <ligand>
        <name>[2Fe-2S] cluster</name>
        <dbReference type="ChEBI" id="CHEBI:190135"/>
        <label>2</label>
    </ligand>
</feature>
<dbReference type="GO" id="GO:0016491">
    <property type="term" value="F:oxidoreductase activity"/>
    <property type="evidence" value="ECO:0007669"/>
    <property type="project" value="UniProtKB-KW"/>
</dbReference>
<dbReference type="Gene3D" id="1.10.150.120">
    <property type="entry name" value="[2Fe-2S]-binding domain"/>
    <property type="match status" value="1"/>
</dbReference>
<feature type="domain" description="2Fe-2S ferredoxin-type" evidence="15">
    <location>
        <begin position="58"/>
        <end position="146"/>
    </location>
</feature>
<evidence type="ECO:0000256" key="14">
    <source>
        <dbReference type="PIRSR" id="PIRSR000127-3"/>
    </source>
</evidence>
<keyword evidence="5 14" id="KW-0001">2Fe-2S</keyword>
<dbReference type="InterPro" id="IPR036884">
    <property type="entry name" value="2Fe-2S-bd_dom_sf"/>
</dbReference>
<feature type="binding site" evidence="14">
    <location>
        <position position="171"/>
    </location>
    <ligand>
        <name>[2Fe-2S] cluster</name>
        <dbReference type="ChEBI" id="CHEBI:190135"/>
        <label>2</label>
    </ligand>
</feature>
<feature type="active site" description="Proton acceptor" evidence="12">
    <location>
        <position position="1285"/>
    </location>
</feature>
<dbReference type="PROSITE" id="PS00197">
    <property type="entry name" value="2FE2S_FER_1"/>
    <property type="match status" value="1"/>
</dbReference>
<dbReference type="CDD" id="cd00207">
    <property type="entry name" value="fer2"/>
    <property type="match status" value="1"/>
</dbReference>
<feature type="non-terminal residue" evidence="17">
    <location>
        <position position="1301"/>
    </location>
</feature>
<dbReference type="InterPro" id="IPR008274">
    <property type="entry name" value="AldOxase/xan_DH_MoCoBD1"/>
</dbReference>
<feature type="binding site" evidence="14">
    <location>
        <position position="801"/>
    </location>
    <ligand>
        <name>Mo-molybdopterin</name>
        <dbReference type="ChEBI" id="CHEBI:71302"/>
    </ligand>
    <ligandPart>
        <name>Mo</name>
        <dbReference type="ChEBI" id="CHEBI:28685"/>
    </ligandPart>
</feature>
<name>A0AAV2HQI1_LYMST</name>
<feature type="binding site" evidence="13">
    <location>
        <position position="460"/>
    </location>
    <ligand>
        <name>FAD</name>
        <dbReference type="ChEBI" id="CHEBI:57692"/>
    </ligand>
</feature>
<keyword evidence="8" id="KW-0560">Oxidoreductase</keyword>
<dbReference type="InterPro" id="IPR046867">
    <property type="entry name" value="AldOxase/xan_DH_MoCoBD2"/>
</dbReference>
<dbReference type="SUPFAM" id="SSF47741">
    <property type="entry name" value="CO dehydrogenase ISP C-domain like"/>
    <property type="match status" value="1"/>
</dbReference>
<comment type="cofactor">
    <cofactor evidence="14">
        <name>Mo-molybdopterin</name>
        <dbReference type="ChEBI" id="CHEBI:71302"/>
    </cofactor>
    <text evidence="14">Binds 1 Mo-molybdopterin (Mo-MPT) cofactor per subunit.</text>
</comment>
<feature type="domain" description="FAD-binding PCMH-type" evidence="16">
    <location>
        <begin position="267"/>
        <end position="450"/>
    </location>
</feature>
<comment type="cofactor">
    <cofactor evidence="1 13">
        <name>FAD</name>
        <dbReference type="ChEBI" id="CHEBI:57692"/>
    </cofactor>
</comment>
<dbReference type="InterPro" id="IPR016167">
    <property type="entry name" value="FAD-bd_PCMH_sub1"/>
</dbReference>
<dbReference type="Pfam" id="PF03450">
    <property type="entry name" value="CO_deh_flav_C"/>
    <property type="match status" value="1"/>
</dbReference>
<dbReference type="Gene3D" id="3.30.390.50">
    <property type="entry name" value="CO dehydrogenase flavoprotein, C-terminal domain"/>
    <property type="match status" value="1"/>
</dbReference>
<comment type="similarity">
    <text evidence="2">Belongs to the xanthine dehydrogenase family.</text>
</comment>
<evidence type="ECO:0000256" key="13">
    <source>
        <dbReference type="PIRSR" id="PIRSR000127-2"/>
    </source>
</evidence>
<feature type="binding site" evidence="14">
    <location>
        <position position="945"/>
    </location>
    <ligand>
        <name>Mo-molybdopterin</name>
        <dbReference type="ChEBI" id="CHEBI:71302"/>
    </ligand>
    <ligandPart>
        <name>Mo</name>
        <dbReference type="ChEBI" id="CHEBI:28685"/>
    </ligandPart>
</feature>
<evidence type="ECO:0000256" key="7">
    <source>
        <dbReference type="ARBA" id="ARBA00022827"/>
    </source>
</evidence>
<evidence type="ECO:0000259" key="15">
    <source>
        <dbReference type="PROSITE" id="PS51085"/>
    </source>
</evidence>
<feature type="binding site" evidence="14">
    <location>
        <position position="1110"/>
    </location>
    <ligand>
        <name>Mo-molybdopterin</name>
        <dbReference type="ChEBI" id="CHEBI:71302"/>
    </ligand>
    <ligandPart>
        <name>Mo</name>
        <dbReference type="ChEBI" id="CHEBI:28685"/>
    </ligandPart>
</feature>
<dbReference type="SUPFAM" id="SSF54292">
    <property type="entry name" value="2Fe-2S ferredoxin-like"/>
    <property type="match status" value="1"/>
</dbReference>
<dbReference type="InterPro" id="IPR005107">
    <property type="entry name" value="CO_DH_flav_C"/>
</dbReference>
<dbReference type="SUPFAM" id="SSF56176">
    <property type="entry name" value="FAD-binding/transporter-associated domain-like"/>
    <property type="match status" value="1"/>
</dbReference>
<feature type="binding site" evidence="14">
    <location>
        <position position="98"/>
    </location>
    <ligand>
        <name>[2Fe-2S] cluster</name>
        <dbReference type="ChEBI" id="CHEBI:190135"/>
        <label>1</label>
    </ligand>
</feature>
<dbReference type="Pfam" id="PF20256">
    <property type="entry name" value="MoCoBD_2"/>
    <property type="match status" value="1"/>
</dbReference>
<feature type="binding site" evidence="13">
    <location>
        <position position="397"/>
    </location>
    <ligand>
        <name>FAD</name>
        <dbReference type="ChEBI" id="CHEBI:57692"/>
    </ligand>
</feature>
<keyword evidence="7 13" id="KW-0274">FAD</keyword>
<dbReference type="Gene3D" id="3.10.20.30">
    <property type="match status" value="1"/>
</dbReference>
<dbReference type="EMBL" id="CAXITT010000216">
    <property type="protein sequence ID" value="CAL1535967.1"/>
    <property type="molecule type" value="Genomic_DNA"/>
</dbReference>
<dbReference type="Pfam" id="PF02738">
    <property type="entry name" value="MoCoBD_1"/>
    <property type="match status" value="1"/>
</dbReference>
<dbReference type="PROSITE" id="PS51085">
    <property type="entry name" value="2FE2S_FER_2"/>
    <property type="match status" value="1"/>
</dbReference>
<accession>A0AAV2HQI1</accession>
<keyword evidence="6 14" id="KW-0479">Metal-binding</keyword>
<evidence type="ECO:0000256" key="4">
    <source>
        <dbReference type="ARBA" id="ARBA00022630"/>
    </source>
</evidence>
<dbReference type="Gene3D" id="3.30.465.10">
    <property type="match status" value="1"/>
</dbReference>
<keyword evidence="10 14" id="KW-0411">Iron-sulfur</keyword>
<dbReference type="SUPFAM" id="SSF54665">
    <property type="entry name" value="CO dehydrogenase molybdoprotein N-domain-like"/>
    <property type="match status" value="1"/>
</dbReference>
<feature type="binding site" evidence="14">
    <location>
        <position position="205"/>
    </location>
    <ligand>
        <name>[2Fe-2S] cluster</name>
        <dbReference type="ChEBI" id="CHEBI:190135"/>
        <label>2</label>
    </ligand>
</feature>
<dbReference type="SUPFAM" id="SSF56003">
    <property type="entry name" value="Molybdenum cofactor-binding domain"/>
    <property type="match status" value="1"/>
</dbReference>
<dbReference type="Gene3D" id="3.30.365.10">
    <property type="entry name" value="Aldehyde oxidase/xanthine dehydrogenase, molybdopterin binding domain"/>
    <property type="match status" value="4"/>
</dbReference>
<evidence type="ECO:0000313" key="17">
    <source>
        <dbReference type="EMBL" id="CAL1535967.1"/>
    </source>
</evidence>
<dbReference type="GO" id="GO:0071949">
    <property type="term" value="F:FAD binding"/>
    <property type="evidence" value="ECO:0007669"/>
    <property type="project" value="InterPro"/>
</dbReference>
<dbReference type="Gene3D" id="3.90.1170.50">
    <property type="entry name" value="Aldehyde oxidase/xanthine dehydrogenase, a/b hammerhead"/>
    <property type="match status" value="1"/>
</dbReference>
<dbReference type="InterPro" id="IPR016166">
    <property type="entry name" value="FAD-bd_PCMH"/>
</dbReference>
<dbReference type="Pfam" id="PF00941">
    <property type="entry name" value="FAD_binding_5"/>
    <property type="match status" value="1"/>
</dbReference>
<dbReference type="Proteomes" id="UP001497497">
    <property type="component" value="Unassembled WGS sequence"/>
</dbReference>
<feature type="binding site" evidence="14">
    <location>
        <position position="128"/>
    </location>
    <ligand>
        <name>[2Fe-2S] cluster</name>
        <dbReference type="ChEBI" id="CHEBI:190135"/>
        <label>1</label>
    </ligand>
</feature>
<sequence>MSKSGVSEEARGSPLVKCPVCSTSHLPINKLLEEGKYACTCQNCGNFFKFRAMDEIKSSITFTINGKSYTVGNEHNPATSLLEFMRKTGVSTGTKGCCYEGGCGICLVTVKILDPLSSKARSYAINSCCLQLYTCDGLDVTTVEGLGNTTVGLHPIQERLATYNGVQCGYCTPGQVMNMHGLLQNKPQPTMKDVEDAFDSTICRCTGYRPILDAMKSFAIDSPEKRTVIDIEELEGKLCKKSGKPCTGHCKQKHNRVPQDCKLPAHIVTDVAQWFKPVDLPGLCSLLKQNQNSNYRLVFGNTGFGVYKDFGPWNFDILIDIRAVKELYTIDLSPTDHITLGANLTLTNLKELFASNTDSSVSYASVFETHLGYTASNSIRNLGTWAGNLALKRLHQDFPSDIFTMLETVGASLNIVDADGVNKVYSLQDYLALDMKGKVITSAQLPKYSSATPRTIRTFKTSHRLQQSKAHVTSGFNFQIDESSNYLVTSKPSIVIQGINNTLVHAVQTESFLINKQLGDPSVLKDALVLLSSEIVPQSDPVLASTTYRKNLAIGQFYKFVLGVCKNKVGSRFVSGGPGLDRPLMTATHAFGTDDPTIYPVSKAMMKLTAFNLTTGEVKFVGDLPVCQGQLFAAPILSTTGNARIQSIDPSAALQIPGVVKFIQASDIPGENNWRPKQLNEPGAAQELLSSGQVLYAGQAIGILVAEDEVTALSARGAVKVTYTDRQPVITSVVEAVQKKSFFDKLGPFTRGDAASAMAAAPHRINGTVHSSDQYNFHLENQAAFCIPSDTGGMEVMATSQWLDATSETVSQILGIPESSVTAEAQRLGGAFGGKIFYNLPVAGMCALAAHVTRSPVLLSLDIHTNMQLQGKRTYYVYEYEVGFDDTGKILAIIATAYSDAGPVFIINDGNEFTQIWIDSAYFCPNWSWTVQPCKTNKPVATSVRAPGSAPAIYAMECMVDHVATYLKKDHLEVRKVNLFVDGQTTLGGVVLENCLIGSLVAQLQADIVYADRVKAVNDFNQANRWKKRGLHVMPIRYPMMWNHFSHSATVVIQHGDASVAISHGGIDMGQGINTKAIQCCAYKLGIPLDKIKVKKTSSFFNANSAWTAGTVTSELVCMAIMECCDTLLARMAPVKAKLVNPTWEQIVQQCFKDMVDLTATHLNAHVDKYPYATYNCWSACCSEVEVDVLTGQYQITQVDFLYDCGISLNPEIDLGQLEGGFLMGCGLFLLEGMTFDPATGKALTDGTWTYKPPLAKDLPIKFNVKFMRNTPNPKGVLRSKAVGEVPVAQGACVLLALKRA</sequence>
<dbReference type="InterPro" id="IPR016208">
    <property type="entry name" value="Ald_Oxase/xanthine_DH-like"/>
</dbReference>
<evidence type="ECO:0000256" key="8">
    <source>
        <dbReference type="ARBA" id="ARBA00023002"/>
    </source>
</evidence>
<dbReference type="InterPro" id="IPR036856">
    <property type="entry name" value="Ald_Oxase/Xan_DH_a/b_sf"/>
</dbReference>
<gene>
    <name evidence="17" type="ORF">GSLYS_00009892001</name>
</gene>
<dbReference type="InterPro" id="IPR001041">
    <property type="entry name" value="2Fe-2S_ferredoxin-type"/>
</dbReference>
<feature type="binding site" evidence="14">
    <location>
        <position position="106"/>
    </location>
    <ligand>
        <name>[2Fe-2S] cluster</name>
        <dbReference type="ChEBI" id="CHEBI:190135"/>
        <label>1</label>
    </ligand>
</feature>
<dbReference type="InterPro" id="IPR012675">
    <property type="entry name" value="Beta-grasp_dom_sf"/>
</dbReference>
<keyword evidence="3 14" id="KW-0500">Molybdenum</keyword>
<comment type="caution">
    <text evidence="17">The sequence shown here is derived from an EMBL/GenBank/DDBJ whole genome shotgun (WGS) entry which is preliminary data.</text>
</comment>
<evidence type="ECO:0000256" key="5">
    <source>
        <dbReference type="ARBA" id="ARBA00022714"/>
    </source>
</evidence>
<dbReference type="PANTHER" id="PTHR11908:SF132">
    <property type="entry name" value="ALDEHYDE OXIDASE 1-RELATED"/>
    <property type="match status" value="1"/>
</dbReference>
<evidence type="ECO:0000256" key="1">
    <source>
        <dbReference type="ARBA" id="ARBA00001974"/>
    </source>
</evidence>
<dbReference type="InterPro" id="IPR036010">
    <property type="entry name" value="2Fe-2S_ferredoxin-like_sf"/>
</dbReference>
<keyword evidence="9 14" id="KW-0408">Iron</keyword>
<evidence type="ECO:0000256" key="3">
    <source>
        <dbReference type="ARBA" id="ARBA00022505"/>
    </source>
</evidence>
<dbReference type="Pfam" id="PF00111">
    <property type="entry name" value="Fer2"/>
    <property type="match status" value="1"/>
</dbReference>
<dbReference type="SMART" id="SM01092">
    <property type="entry name" value="CO_deh_flav_C"/>
    <property type="match status" value="1"/>
</dbReference>
<feature type="binding site" evidence="14">
    <location>
        <position position="168"/>
    </location>
    <ligand>
        <name>[2Fe-2S] cluster</name>
        <dbReference type="ChEBI" id="CHEBI:190135"/>
        <label>2</label>
    </ligand>
</feature>
<proteinExistence type="inferred from homology"/>
<dbReference type="InterPro" id="IPR002888">
    <property type="entry name" value="2Fe-2S-bd"/>
</dbReference>
<dbReference type="InterPro" id="IPR006058">
    <property type="entry name" value="2Fe2S_fd_BS"/>
</dbReference>
<dbReference type="InterPro" id="IPR036683">
    <property type="entry name" value="CO_DH_flav_C_dom_sf"/>
</dbReference>
<dbReference type="FunFam" id="3.30.365.10:FF:000002">
    <property type="entry name" value="Xanthine dehydrogenase oxidase"/>
    <property type="match status" value="1"/>
</dbReference>
<evidence type="ECO:0000313" key="18">
    <source>
        <dbReference type="Proteomes" id="UP001497497"/>
    </source>
</evidence>
<dbReference type="InterPro" id="IPR037165">
    <property type="entry name" value="AldOxase/xan_DH_Mopterin-bd_sf"/>
</dbReference>
<comment type="cofactor">
    <cofactor evidence="11">
        <name>[2Fe-2S] cluster</name>
        <dbReference type="ChEBI" id="CHEBI:190135"/>
    </cofactor>
</comment>
<dbReference type="SMART" id="SM01008">
    <property type="entry name" value="Ald_Xan_dh_C"/>
    <property type="match status" value="1"/>
</dbReference>
<evidence type="ECO:0000256" key="12">
    <source>
        <dbReference type="PIRSR" id="PIRSR000127-1"/>
    </source>
</evidence>
<dbReference type="InterPro" id="IPR000674">
    <property type="entry name" value="Ald_Oxase/Xan_DH_a/b"/>
</dbReference>
<evidence type="ECO:0000256" key="9">
    <source>
        <dbReference type="ARBA" id="ARBA00023004"/>
    </source>
</evidence>